<name>A0A819WQL5_9BILA</name>
<organism evidence="2 3">
    <name type="scientific">Rotaria sordida</name>
    <dbReference type="NCBI Taxonomy" id="392033"/>
    <lineage>
        <taxon>Eukaryota</taxon>
        <taxon>Metazoa</taxon>
        <taxon>Spiralia</taxon>
        <taxon>Gnathifera</taxon>
        <taxon>Rotifera</taxon>
        <taxon>Eurotatoria</taxon>
        <taxon>Bdelloidea</taxon>
        <taxon>Philodinida</taxon>
        <taxon>Philodinidae</taxon>
        <taxon>Rotaria</taxon>
    </lineage>
</organism>
<evidence type="ECO:0008006" key="4">
    <source>
        <dbReference type="Google" id="ProtNLM"/>
    </source>
</evidence>
<proteinExistence type="predicted"/>
<sequence>MSNTNFTGSQFCTLEDENVQSTFDRTILNHADFRQIRLYHVQFHNTDLSYANFNGSTLDKLCQYESYCSQPQLTISTLFGVAGKCEEETVEISSSTIRAYSNSPYINSSNDQLQWFYVEEQFEILKETRYLYTDLEINGNYDLCLMDNIEIRVQRLLNN</sequence>
<evidence type="ECO:0000313" key="1">
    <source>
        <dbReference type="EMBL" id="CAF1369730.1"/>
    </source>
</evidence>
<dbReference type="Proteomes" id="UP000663836">
    <property type="component" value="Unassembled WGS sequence"/>
</dbReference>
<dbReference type="AlphaFoldDB" id="A0A819WQL5"/>
<dbReference type="Gene3D" id="2.160.20.80">
    <property type="entry name" value="E3 ubiquitin-protein ligase SopA"/>
    <property type="match status" value="1"/>
</dbReference>
<protein>
    <recommendedName>
        <fullName evidence="4">Pentapeptide repeat-containing protein</fullName>
    </recommendedName>
</protein>
<reference evidence="2" key="1">
    <citation type="submission" date="2021-02" db="EMBL/GenBank/DDBJ databases">
        <authorList>
            <person name="Nowell W R."/>
        </authorList>
    </citation>
    <scope>NUCLEOTIDE SEQUENCE</scope>
</reference>
<dbReference type="EMBL" id="CAJOBD010009204">
    <property type="protein sequence ID" value="CAF4130333.1"/>
    <property type="molecule type" value="Genomic_DNA"/>
</dbReference>
<dbReference type="InterPro" id="IPR001646">
    <property type="entry name" value="5peptide_repeat"/>
</dbReference>
<dbReference type="EMBL" id="CAJNOT010003191">
    <property type="protein sequence ID" value="CAF1369730.1"/>
    <property type="molecule type" value="Genomic_DNA"/>
</dbReference>
<evidence type="ECO:0000313" key="3">
    <source>
        <dbReference type="Proteomes" id="UP000663836"/>
    </source>
</evidence>
<dbReference type="Pfam" id="PF00805">
    <property type="entry name" value="Pentapeptide"/>
    <property type="match status" value="1"/>
</dbReference>
<accession>A0A819WQL5</accession>
<dbReference type="Proteomes" id="UP000663864">
    <property type="component" value="Unassembled WGS sequence"/>
</dbReference>
<evidence type="ECO:0000313" key="2">
    <source>
        <dbReference type="EMBL" id="CAF4130333.1"/>
    </source>
</evidence>
<comment type="caution">
    <text evidence="2">The sequence shown here is derived from an EMBL/GenBank/DDBJ whole genome shotgun (WGS) entry which is preliminary data.</text>
</comment>
<gene>
    <name evidence="2" type="ORF">JBS370_LOCUS33030</name>
    <name evidence="1" type="ORF">ZHD862_LOCUS31528</name>
</gene>
<dbReference type="SUPFAM" id="SSF141571">
    <property type="entry name" value="Pentapeptide repeat-like"/>
    <property type="match status" value="1"/>
</dbReference>